<accession>A0A8B6BNU6</accession>
<proteinExistence type="predicted"/>
<reference evidence="2" key="1">
    <citation type="submission" date="2018-11" db="EMBL/GenBank/DDBJ databases">
        <authorList>
            <person name="Alioto T."/>
            <person name="Alioto T."/>
        </authorList>
    </citation>
    <scope>NUCLEOTIDE SEQUENCE</scope>
</reference>
<feature type="compositionally biased region" description="Pro residues" evidence="1">
    <location>
        <begin position="90"/>
        <end position="100"/>
    </location>
</feature>
<dbReference type="OrthoDB" id="10003276at2759"/>
<organism evidence="2 3">
    <name type="scientific">Mytilus galloprovincialis</name>
    <name type="common">Mediterranean mussel</name>
    <dbReference type="NCBI Taxonomy" id="29158"/>
    <lineage>
        <taxon>Eukaryota</taxon>
        <taxon>Metazoa</taxon>
        <taxon>Spiralia</taxon>
        <taxon>Lophotrochozoa</taxon>
        <taxon>Mollusca</taxon>
        <taxon>Bivalvia</taxon>
        <taxon>Autobranchia</taxon>
        <taxon>Pteriomorphia</taxon>
        <taxon>Mytilida</taxon>
        <taxon>Mytiloidea</taxon>
        <taxon>Mytilidae</taxon>
        <taxon>Mytilinae</taxon>
        <taxon>Mytilus</taxon>
    </lineage>
</organism>
<keyword evidence="3" id="KW-1185">Reference proteome</keyword>
<sequence>MCLAFIYYYPKTEISNCQSMPLYDQIGSNPYHNVDTMYSWNWQNQDVKNKFKDIMNKTNLYHECDSHTHPDSPRYQQNVYRVPEPRIKYTPPPRQCPGSQ</sequence>
<dbReference type="AlphaFoldDB" id="A0A8B6BNU6"/>
<evidence type="ECO:0000256" key="1">
    <source>
        <dbReference type="SAM" id="MobiDB-lite"/>
    </source>
</evidence>
<dbReference type="Proteomes" id="UP000596742">
    <property type="component" value="Unassembled WGS sequence"/>
</dbReference>
<evidence type="ECO:0000313" key="2">
    <source>
        <dbReference type="EMBL" id="VDH93563.1"/>
    </source>
</evidence>
<protein>
    <submittedName>
        <fullName evidence="2">Uncharacterized protein</fullName>
    </submittedName>
</protein>
<name>A0A8B6BNU6_MYTGA</name>
<gene>
    <name evidence="2" type="ORF">MGAL_10B044107</name>
</gene>
<evidence type="ECO:0000313" key="3">
    <source>
        <dbReference type="Proteomes" id="UP000596742"/>
    </source>
</evidence>
<comment type="caution">
    <text evidence="2">The sequence shown here is derived from an EMBL/GenBank/DDBJ whole genome shotgun (WGS) entry which is preliminary data.</text>
</comment>
<feature type="region of interest" description="Disordered" evidence="1">
    <location>
        <begin position="66"/>
        <end position="100"/>
    </location>
</feature>
<dbReference type="EMBL" id="UYJE01000471">
    <property type="protein sequence ID" value="VDH93563.1"/>
    <property type="molecule type" value="Genomic_DNA"/>
</dbReference>